<dbReference type="EMBL" id="VTWU01000002">
    <property type="protein sequence ID" value="KAA9338771.1"/>
    <property type="molecule type" value="Genomic_DNA"/>
</dbReference>
<evidence type="ECO:0000256" key="6">
    <source>
        <dbReference type="ARBA" id="ARBA00023136"/>
    </source>
</evidence>
<evidence type="ECO:0000313" key="7">
    <source>
        <dbReference type="EMBL" id="KAA9338771.1"/>
    </source>
</evidence>
<proteinExistence type="inferred from homology"/>
<comment type="similarity">
    <text evidence="2">Belongs to the UPF0324 family.</text>
</comment>
<keyword evidence="4" id="KW-0812">Transmembrane</keyword>
<keyword evidence="6" id="KW-0472">Membrane</keyword>
<name>A0A7L5A325_9BACT</name>
<keyword evidence="3" id="KW-1003">Cell membrane</keyword>
<dbReference type="AlphaFoldDB" id="A0A7L5A325"/>
<dbReference type="InterPro" id="IPR018383">
    <property type="entry name" value="UPF0324_pro"/>
</dbReference>
<reference evidence="7 8" key="1">
    <citation type="submission" date="2019-09" db="EMBL/GenBank/DDBJ databases">
        <title>Genome sequence of Hymenobacter sp. M3.</title>
        <authorList>
            <person name="Srinivasan S."/>
        </authorList>
    </citation>
    <scope>NUCLEOTIDE SEQUENCE [LARGE SCALE GENOMIC DNA]</scope>
    <source>
        <strain evidence="7 8">M3</strain>
    </source>
</reference>
<dbReference type="Pfam" id="PF03601">
    <property type="entry name" value="Cons_hypoth698"/>
    <property type="match status" value="1"/>
</dbReference>
<dbReference type="PANTHER" id="PTHR30106">
    <property type="entry name" value="INNER MEMBRANE PROTEIN YEIH-RELATED"/>
    <property type="match status" value="1"/>
</dbReference>
<dbReference type="Proteomes" id="UP000326380">
    <property type="component" value="Unassembled WGS sequence"/>
</dbReference>
<evidence type="ECO:0000256" key="1">
    <source>
        <dbReference type="ARBA" id="ARBA00004651"/>
    </source>
</evidence>
<organism evidence="7 8">
    <name type="scientific">Hymenobacter busanensis</name>
    <dbReference type="NCBI Taxonomy" id="2607656"/>
    <lineage>
        <taxon>Bacteria</taxon>
        <taxon>Pseudomonadati</taxon>
        <taxon>Bacteroidota</taxon>
        <taxon>Cytophagia</taxon>
        <taxon>Cytophagales</taxon>
        <taxon>Hymenobacteraceae</taxon>
        <taxon>Hymenobacter</taxon>
    </lineage>
</organism>
<comment type="subcellular location">
    <subcellularLocation>
        <location evidence="1">Cell membrane</location>
        <topology evidence="1">Multi-pass membrane protein</topology>
    </subcellularLocation>
</comment>
<evidence type="ECO:0000313" key="8">
    <source>
        <dbReference type="Proteomes" id="UP000326380"/>
    </source>
</evidence>
<dbReference type="PANTHER" id="PTHR30106:SF1">
    <property type="entry name" value="UPF0324 MEMBRANE PROTEIN FN0533"/>
    <property type="match status" value="1"/>
</dbReference>
<keyword evidence="5" id="KW-1133">Transmembrane helix</keyword>
<evidence type="ECO:0000256" key="3">
    <source>
        <dbReference type="ARBA" id="ARBA00022475"/>
    </source>
</evidence>
<evidence type="ECO:0000256" key="4">
    <source>
        <dbReference type="ARBA" id="ARBA00022692"/>
    </source>
</evidence>
<keyword evidence="8" id="KW-1185">Reference proteome</keyword>
<evidence type="ECO:0000256" key="5">
    <source>
        <dbReference type="ARBA" id="ARBA00022989"/>
    </source>
</evidence>
<sequence length="336" mass="35463">MTYQPSPADHARSRFAASLTRPFHFGRWLVTPQQVLFGLTLLLCLTPWGSPPLALALGLTVALVFGNPFPAQSKQYTSKLLQWSVIGLGFGMNAKTALQASQEGLLFTVASIISTLTLGYFVGRWLGVSRRTSHLIASGTAICGGSAIAAVGPVVKASEEEMSVALGTVFVLNAIALFLFPVVGEALNMSQNQFGLWAAIAIHDTSSVVGAASHYGNEALQIATTVKLARALWIIPVALGTAVLFKTPGTKVKLPYFILGFIAAMLLVSYVPVLKPVAPLLVGLAKLGLTATLFLIGAGLSTKVLKAVGAKPFIQGVLLWVFISVVSLWVILHTVA</sequence>
<accession>A0A7L5A325</accession>
<comment type="caution">
    <text evidence="7">The sequence shown here is derived from an EMBL/GenBank/DDBJ whole genome shotgun (WGS) entry which is preliminary data.</text>
</comment>
<protein>
    <submittedName>
        <fullName evidence="7">Sulfate exporter family transporter</fullName>
    </submittedName>
</protein>
<gene>
    <name evidence="7" type="ORF">F0P96_07110</name>
</gene>
<evidence type="ECO:0000256" key="2">
    <source>
        <dbReference type="ARBA" id="ARBA00007977"/>
    </source>
</evidence>
<dbReference type="GO" id="GO:0005886">
    <property type="term" value="C:plasma membrane"/>
    <property type="evidence" value="ECO:0007669"/>
    <property type="project" value="UniProtKB-SubCell"/>
</dbReference>